<name>A0A6H5FWJ6_9HEMI</name>
<sequence>MFGIKIIKNEKTRIYSQVWQKVGFQRKFSVFSRYTLVLNLKKKSKGQKSREWGAARIFSGPRVLHNRQAAQNRPTRDLQLPLQAVKSLRTARR</sequence>
<dbReference type="EMBL" id="CADCXU010001676">
    <property type="protein sequence ID" value="CAA9994090.1"/>
    <property type="molecule type" value="Genomic_DNA"/>
</dbReference>
<evidence type="ECO:0000313" key="1">
    <source>
        <dbReference type="EMBL" id="CAA9994090.1"/>
    </source>
</evidence>
<dbReference type="EMBL" id="CADCXU010001677">
    <property type="protein sequence ID" value="CAA9994092.1"/>
    <property type="molecule type" value="Genomic_DNA"/>
</dbReference>
<evidence type="ECO:0000313" key="2">
    <source>
        <dbReference type="EMBL" id="CAA9994092.1"/>
    </source>
</evidence>
<proteinExistence type="predicted"/>
<gene>
    <name evidence="1" type="ORF">NTEN_LOCUS908</name>
    <name evidence="2" type="ORF">NTEN_LOCUS910</name>
</gene>
<dbReference type="AlphaFoldDB" id="A0A6H5FWJ6"/>
<dbReference type="Proteomes" id="UP000479000">
    <property type="component" value="Unassembled WGS sequence"/>
</dbReference>
<keyword evidence="3" id="KW-1185">Reference proteome</keyword>
<feature type="non-terminal residue" evidence="2">
    <location>
        <position position="93"/>
    </location>
</feature>
<accession>A0A6H5FWJ6</accession>
<evidence type="ECO:0000313" key="3">
    <source>
        <dbReference type="Proteomes" id="UP000479000"/>
    </source>
</evidence>
<reference evidence="2 3" key="1">
    <citation type="submission" date="2020-02" db="EMBL/GenBank/DDBJ databases">
        <authorList>
            <person name="Ferguson B K."/>
        </authorList>
    </citation>
    <scope>NUCLEOTIDE SEQUENCE [LARGE SCALE GENOMIC DNA]</scope>
</reference>
<organism evidence="2 3">
    <name type="scientific">Nesidiocoris tenuis</name>
    <dbReference type="NCBI Taxonomy" id="355587"/>
    <lineage>
        <taxon>Eukaryota</taxon>
        <taxon>Metazoa</taxon>
        <taxon>Ecdysozoa</taxon>
        <taxon>Arthropoda</taxon>
        <taxon>Hexapoda</taxon>
        <taxon>Insecta</taxon>
        <taxon>Pterygota</taxon>
        <taxon>Neoptera</taxon>
        <taxon>Paraneoptera</taxon>
        <taxon>Hemiptera</taxon>
        <taxon>Heteroptera</taxon>
        <taxon>Panheteroptera</taxon>
        <taxon>Cimicomorpha</taxon>
        <taxon>Miridae</taxon>
        <taxon>Dicyphina</taxon>
        <taxon>Nesidiocoris</taxon>
    </lineage>
</organism>
<protein>
    <submittedName>
        <fullName evidence="2">Uncharacterized protein</fullName>
    </submittedName>
</protein>